<sequence>MKAVRVNKPMDLEVVEIEEVQISKPNEIKVQVKATGVCGSDVGIYKGTNPMAVYPRIIGHEMSGQIVEVGEDVKKFKIGDRVVIDPVVDDPTTPQSLIGRPNIAVGLQVRGVHIDGFMSEYTITTEQRAYKIPECISFEEAALIEPFSIGANSCARAEVSPRDIVFVNGAGTIGQTVLRTAVLRGARVIVSDIDNEKLEIAKKNGVYKTINIKGKNLIEEIYKIVPNGVDVAIDAVCTVKSFEEMCQIVAPAGRVITLGFTEEPSQIQAKWITAKELDIRGSRLSNRKFPEVIRYFEDNRISREDMISHKFNLQDAQKAFDLSLNPNEPNKKILITY</sequence>
<reference evidence="6 7" key="1">
    <citation type="submission" date="2019-07" db="EMBL/GenBank/DDBJ databases">
        <title>Criibacterium bergeronii gen. nov., sp. nov. isolated from human clinical samples.</title>
        <authorList>
            <person name="Maheux A.F."/>
            <person name="Boudreau D.K."/>
            <person name="Berube E."/>
            <person name="Brodeur S."/>
            <person name="Bernard K.A."/>
            <person name="Abed J.Y."/>
            <person name="Ducrey E."/>
            <person name="Guay E.F."/>
            <person name="Raymond F."/>
            <person name="Corbeil J."/>
            <person name="Domingo M.-C."/>
            <person name="Roy P.H."/>
            <person name="Boissinot M."/>
            <person name="Tocheva E.I."/>
            <person name="Omar R.F."/>
        </authorList>
    </citation>
    <scope>NUCLEOTIDE SEQUENCE [LARGE SCALE GENOMIC DNA]</scope>
    <source>
        <strain evidence="6 7">CCRI-24246</strain>
    </source>
</reference>
<evidence type="ECO:0000259" key="5">
    <source>
        <dbReference type="SMART" id="SM00829"/>
    </source>
</evidence>
<evidence type="ECO:0000256" key="1">
    <source>
        <dbReference type="ARBA" id="ARBA00022723"/>
    </source>
</evidence>
<dbReference type="InterPro" id="IPR002328">
    <property type="entry name" value="ADH_Zn_CS"/>
</dbReference>
<evidence type="ECO:0000256" key="3">
    <source>
        <dbReference type="ARBA" id="ARBA00023002"/>
    </source>
</evidence>
<dbReference type="SUPFAM" id="SSF51735">
    <property type="entry name" value="NAD(P)-binding Rossmann-fold domains"/>
    <property type="match status" value="1"/>
</dbReference>
<comment type="similarity">
    <text evidence="4">Belongs to the zinc-containing alcohol dehydrogenase family.</text>
</comment>
<keyword evidence="1 4" id="KW-0479">Metal-binding</keyword>
<dbReference type="InterPro" id="IPR013154">
    <property type="entry name" value="ADH-like_N"/>
</dbReference>
<evidence type="ECO:0000313" key="6">
    <source>
        <dbReference type="EMBL" id="TRW24995.1"/>
    </source>
</evidence>
<dbReference type="EMBL" id="VJXW01000011">
    <property type="protein sequence ID" value="TRW24995.1"/>
    <property type="molecule type" value="Genomic_DNA"/>
</dbReference>
<evidence type="ECO:0000256" key="4">
    <source>
        <dbReference type="RuleBase" id="RU361277"/>
    </source>
</evidence>
<evidence type="ECO:0000256" key="2">
    <source>
        <dbReference type="ARBA" id="ARBA00022833"/>
    </source>
</evidence>
<accession>A0A552V3F4</accession>
<comment type="cofactor">
    <cofactor evidence="4">
        <name>Zn(2+)</name>
        <dbReference type="ChEBI" id="CHEBI:29105"/>
    </cofactor>
</comment>
<protein>
    <submittedName>
        <fullName evidence="6">Zinc-binding dehydrogenase</fullName>
    </submittedName>
</protein>
<dbReference type="PANTHER" id="PTHR43401:SF2">
    <property type="entry name" value="L-THREONINE 3-DEHYDROGENASE"/>
    <property type="match status" value="1"/>
</dbReference>
<organism evidence="6 7">
    <name type="scientific">Criibacterium bergeronii</name>
    <dbReference type="NCBI Taxonomy" id="1871336"/>
    <lineage>
        <taxon>Bacteria</taxon>
        <taxon>Bacillati</taxon>
        <taxon>Bacillota</taxon>
        <taxon>Clostridia</taxon>
        <taxon>Peptostreptococcales</taxon>
        <taxon>Filifactoraceae</taxon>
        <taxon>Criibacterium</taxon>
    </lineage>
</organism>
<feature type="domain" description="Enoyl reductase (ER)" evidence="5">
    <location>
        <begin position="5"/>
        <end position="335"/>
    </location>
</feature>
<dbReference type="InterPro" id="IPR036291">
    <property type="entry name" value="NAD(P)-bd_dom_sf"/>
</dbReference>
<dbReference type="PROSITE" id="PS00059">
    <property type="entry name" value="ADH_ZINC"/>
    <property type="match status" value="1"/>
</dbReference>
<dbReference type="InterPro" id="IPR013149">
    <property type="entry name" value="ADH-like_C"/>
</dbReference>
<dbReference type="GO" id="GO:0016491">
    <property type="term" value="F:oxidoreductase activity"/>
    <property type="evidence" value="ECO:0007669"/>
    <property type="project" value="UniProtKB-KW"/>
</dbReference>
<proteinExistence type="inferred from homology"/>
<dbReference type="AlphaFoldDB" id="A0A552V3F4"/>
<evidence type="ECO:0000313" key="7">
    <source>
        <dbReference type="Proteomes" id="UP000319424"/>
    </source>
</evidence>
<dbReference type="InterPro" id="IPR020843">
    <property type="entry name" value="ER"/>
</dbReference>
<dbReference type="Proteomes" id="UP000319424">
    <property type="component" value="Unassembled WGS sequence"/>
</dbReference>
<dbReference type="Pfam" id="PF08240">
    <property type="entry name" value="ADH_N"/>
    <property type="match status" value="1"/>
</dbReference>
<gene>
    <name evidence="6" type="ORF">FL857_07630</name>
</gene>
<dbReference type="InterPro" id="IPR011032">
    <property type="entry name" value="GroES-like_sf"/>
</dbReference>
<dbReference type="RefSeq" id="WP_144398362.1">
    <property type="nucleotide sequence ID" value="NZ_VJXW01000011.1"/>
</dbReference>
<dbReference type="SMART" id="SM00829">
    <property type="entry name" value="PKS_ER"/>
    <property type="match status" value="1"/>
</dbReference>
<name>A0A552V3F4_9FIRM</name>
<comment type="caution">
    <text evidence="6">The sequence shown here is derived from an EMBL/GenBank/DDBJ whole genome shotgun (WGS) entry which is preliminary data.</text>
</comment>
<dbReference type="OrthoDB" id="9769198at2"/>
<dbReference type="Gene3D" id="3.40.50.720">
    <property type="entry name" value="NAD(P)-binding Rossmann-like Domain"/>
    <property type="match status" value="1"/>
</dbReference>
<dbReference type="SUPFAM" id="SSF50129">
    <property type="entry name" value="GroES-like"/>
    <property type="match status" value="1"/>
</dbReference>
<keyword evidence="2 4" id="KW-0862">Zinc</keyword>
<keyword evidence="3" id="KW-0560">Oxidoreductase</keyword>
<dbReference type="PANTHER" id="PTHR43401">
    <property type="entry name" value="L-THREONINE 3-DEHYDROGENASE"/>
    <property type="match status" value="1"/>
</dbReference>
<dbReference type="InterPro" id="IPR050129">
    <property type="entry name" value="Zn_alcohol_dh"/>
</dbReference>
<dbReference type="Pfam" id="PF00107">
    <property type="entry name" value="ADH_zinc_N"/>
    <property type="match status" value="1"/>
</dbReference>
<dbReference type="GO" id="GO:0008270">
    <property type="term" value="F:zinc ion binding"/>
    <property type="evidence" value="ECO:0007669"/>
    <property type="project" value="InterPro"/>
</dbReference>
<dbReference type="Gene3D" id="3.90.180.10">
    <property type="entry name" value="Medium-chain alcohol dehydrogenases, catalytic domain"/>
    <property type="match status" value="1"/>
</dbReference>